<accession>A0ABD0YBD6</accession>
<gene>
    <name evidence="1" type="ORF">AAG570_001269</name>
</gene>
<sequence>MKRFQHTKRNGKSLFSELVLPALFVCMSLAVTSVFPTLQERPPLEVEPWLYPSPRYIFYSNDNPESLQMEKYISEVKGPEGLGSLCILIDGKRNSDCLSPVDIKWSNFLKKSKNVTIVECSCSTGAQVCPASIGNSEPSYTKVRLCLISLYSS</sequence>
<name>A0ABD0YBD6_9HEMI</name>
<dbReference type="Proteomes" id="UP001558652">
    <property type="component" value="Unassembled WGS sequence"/>
</dbReference>
<protein>
    <submittedName>
        <fullName evidence="1">Uncharacterized protein</fullName>
    </submittedName>
</protein>
<reference evidence="1 2" key="1">
    <citation type="submission" date="2024-07" db="EMBL/GenBank/DDBJ databases">
        <title>Chromosome-level genome assembly of the water stick insect Ranatra chinensis (Heteroptera: Nepidae).</title>
        <authorList>
            <person name="Liu X."/>
        </authorList>
    </citation>
    <scope>NUCLEOTIDE SEQUENCE [LARGE SCALE GENOMIC DNA]</scope>
    <source>
        <strain evidence="1">Cailab_2021Rc</strain>
        <tissue evidence="1">Muscle</tissue>
    </source>
</reference>
<keyword evidence="2" id="KW-1185">Reference proteome</keyword>
<organism evidence="1 2">
    <name type="scientific">Ranatra chinensis</name>
    <dbReference type="NCBI Taxonomy" id="642074"/>
    <lineage>
        <taxon>Eukaryota</taxon>
        <taxon>Metazoa</taxon>
        <taxon>Ecdysozoa</taxon>
        <taxon>Arthropoda</taxon>
        <taxon>Hexapoda</taxon>
        <taxon>Insecta</taxon>
        <taxon>Pterygota</taxon>
        <taxon>Neoptera</taxon>
        <taxon>Paraneoptera</taxon>
        <taxon>Hemiptera</taxon>
        <taxon>Heteroptera</taxon>
        <taxon>Panheteroptera</taxon>
        <taxon>Nepomorpha</taxon>
        <taxon>Nepidae</taxon>
        <taxon>Ranatrinae</taxon>
        <taxon>Ranatra</taxon>
    </lineage>
</organism>
<dbReference type="AlphaFoldDB" id="A0ABD0YBD6"/>
<comment type="caution">
    <text evidence="1">The sequence shown here is derived from an EMBL/GenBank/DDBJ whole genome shotgun (WGS) entry which is preliminary data.</text>
</comment>
<evidence type="ECO:0000313" key="2">
    <source>
        <dbReference type="Proteomes" id="UP001558652"/>
    </source>
</evidence>
<dbReference type="EMBL" id="JBFDAA010000010">
    <property type="protein sequence ID" value="KAL1124645.1"/>
    <property type="molecule type" value="Genomic_DNA"/>
</dbReference>
<proteinExistence type="predicted"/>
<evidence type="ECO:0000313" key="1">
    <source>
        <dbReference type="EMBL" id="KAL1124645.1"/>
    </source>
</evidence>